<dbReference type="EMBL" id="BSDE01000003">
    <property type="protein sequence ID" value="GLH73608.1"/>
    <property type="molecule type" value="Genomic_DNA"/>
</dbReference>
<dbReference type="InterPro" id="IPR014030">
    <property type="entry name" value="Ketoacyl_synth_N"/>
</dbReference>
<dbReference type="SUPFAM" id="SSF53901">
    <property type="entry name" value="Thiolase-like"/>
    <property type="match status" value="2"/>
</dbReference>
<dbReference type="InterPro" id="IPR000794">
    <property type="entry name" value="Beta-ketoacyl_synthase"/>
</dbReference>
<gene>
    <name evidence="3" type="ORF">GETHLI_21100</name>
</gene>
<dbReference type="InterPro" id="IPR016039">
    <property type="entry name" value="Thiolase-like"/>
</dbReference>
<comment type="caution">
    <text evidence="3">The sequence shown here is derived from an EMBL/GenBank/DDBJ whole genome shotgun (WGS) entry which is preliminary data.</text>
</comment>
<protein>
    <recommendedName>
        <fullName evidence="2">Beta-ketoacyl synthase-like N-terminal domain-containing protein</fullName>
    </recommendedName>
</protein>
<evidence type="ECO:0000256" key="1">
    <source>
        <dbReference type="ARBA" id="ARBA00022679"/>
    </source>
</evidence>
<dbReference type="PANTHER" id="PTHR11712:SF321">
    <property type="entry name" value="3-OXOACYL-[ACYL-CARRIER-PROTEIN] SYNTHASE 2"/>
    <property type="match status" value="1"/>
</dbReference>
<evidence type="ECO:0000313" key="3">
    <source>
        <dbReference type="EMBL" id="GLH73608.1"/>
    </source>
</evidence>
<proteinExistence type="predicted"/>
<dbReference type="Proteomes" id="UP001165069">
    <property type="component" value="Unassembled WGS sequence"/>
</dbReference>
<feature type="domain" description="Beta-ketoacyl synthase-like N-terminal" evidence="2">
    <location>
        <begin position="11"/>
        <end position="241"/>
    </location>
</feature>
<evidence type="ECO:0000259" key="2">
    <source>
        <dbReference type="Pfam" id="PF00109"/>
    </source>
</evidence>
<reference evidence="3 4" key="1">
    <citation type="journal article" date="2023" name="Antonie Van Leeuwenhoek">
        <title>Mesoterricola silvestris gen. nov., sp. nov., Mesoterricola sediminis sp. nov., Geothrix oryzae sp. nov., Geothrix edaphica sp. nov., Geothrix rubra sp. nov., and Geothrix limicola sp. nov., six novel members of Acidobacteriota isolated from soils.</title>
        <authorList>
            <person name="Itoh H."/>
            <person name="Sugisawa Y."/>
            <person name="Mise K."/>
            <person name="Xu Z."/>
            <person name="Kuniyasu M."/>
            <person name="Ushijima N."/>
            <person name="Kawano K."/>
            <person name="Kobayashi E."/>
            <person name="Shiratori Y."/>
            <person name="Masuda Y."/>
            <person name="Senoo K."/>
        </authorList>
    </citation>
    <scope>NUCLEOTIDE SEQUENCE [LARGE SCALE GENOMIC DNA]</scope>
    <source>
        <strain evidence="3 4">Red804</strain>
    </source>
</reference>
<organism evidence="3 4">
    <name type="scientific">Geothrix limicola</name>
    <dbReference type="NCBI Taxonomy" id="2927978"/>
    <lineage>
        <taxon>Bacteria</taxon>
        <taxon>Pseudomonadati</taxon>
        <taxon>Acidobacteriota</taxon>
        <taxon>Holophagae</taxon>
        <taxon>Holophagales</taxon>
        <taxon>Holophagaceae</taxon>
        <taxon>Geothrix</taxon>
    </lineage>
</organism>
<dbReference type="PANTHER" id="PTHR11712">
    <property type="entry name" value="POLYKETIDE SYNTHASE-RELATED"/>
    <property type="match status" value="1"/>
</dbReference>
<dbReference type="Pfam" id="PF00109">
    <property type="entry name" value="ketoacyl-synt"/>
    <property type="match status" value="1"/>
</dbReference>
<accession>A0ABQ5QGA8</accession>
<dbReference type="Gene3D" id="3.40.47.10">
    <property type="match status" value="1"/>
</dbReference>
<sequence>MNAMSVSPADLVITGLGLVLPCGDGFDAAQASLRSGASCFADLPESLGRGRGAACSAFNPAGIIPPMQLRRLDRPSRFAWVAAHQAFQDAGLDPRFSAEAGARIAVAVGTLTGGSEASEAFMRPYLQRGPEGASPLVFPNCVANAASGHLALAFGLKGPAATFVDRENAAFAALEQASRWLRAGLADAALVLGTDGLFPLLLDVCGGARLLARHGDPEVGSGGGFLPGEGAQAFLLETRARAEARSVKPRARLRALVSRSASESTETQRIQALQAAISDLGEFEVDRRIGGANGLARLDTLESRLAEVHPRWPAALHPKGLWGEFGGSGAQLLAAALLEPASSVLVTAPASSGSQFAALLEGVRLERS</sequence>
<evidence type="ECO:0000313" key="4">
    <source>
        <dbReference type="Proteomes" id="UP001165069"/>
    </source>
</evidence>
<dbReference type="RefSeq" id="WP_285574988.1">
    <property type="nucleotide sequence ID" value="NZ_BSDE01000003.1"/>
</dbReference>
<name>A0ABQ5QGA8_9BACT</name>
<keyword evidence="1" id="KW-0808">Transferase</keyword>
<keyword evidence="4" id="KW-1185">Reference proteome</keyword>